<dbReference type="Pfam" id="PF14306">
    <property type="entry name" value="PUA_2"/>
    <property type="match status" value="1"/>
</dbReference>
<feature type="binding site" evidence="7">
    <location>
        <begin position="267"/>
        <end position="270"/>
    </location>
    <ligand>
        <name>ATP</name>
        <dbReference type="ChEBI" id="CHEBI:30616"/>
    </ligand>
</feature>
<feature type="domain" description="ATP-sulfurylase PUA-like" evidence="11">
    <location>
        <begin position="73"/>
        <end position="233"/>
    </location>
</feature>
<dbReference type="EC" id="2.7.7.4" evidence="7"/>
<evidence type="ECO:0000256" key="7">
    <source>
        <dbReference type="HAMAP-Rule" id="MF_03106"/>
    </source>
</evidence>
<feature type="active site" evidence="7">
    <location>
        <position position="268"/>
    </location>
</feature>
<feature type="binding site" evidence="7">
    <location>
        <position position="403"/>
    </location>
    <ligand>
        <name>ATP</name>
        <dbReference type="ChEBI" id="CHEBI:30616"/>
    </ligand>
</feature>
<dbReference type="PANTHER" id="PTHR42700:SF1">
    <property type="entry name" value="SULFATE ADENYLYLTRANSFERASE"/>
    <property type="match status" value="1"/>
</dbReference>
<name>A0ABR4NE50_9FUNG</name>
<feature type="region of interest" description="N-terminal" evidence="7">
    <location>
        <begin position="1"/>
        <end position="239"/>
    </location>
</feature>
<dbReference type="InterPro" id="IPR050512">
    <property type="entry name" value="Sulf_AdTrans/APS_kinase"/>
</dbReference>
<feature type="domain" description="APS kinase" evidence="9">
    <location>
        <begin position="465"/>
        <end position="575"/>
    </location>
</feature>
<dbReference type="EMBL" id="JADGIZ020000009">
    <property type="protein sequence ID" value="KAL2917797.1"/>
    <property type="molecule type" value="Genomic_DNA"/>
</dbReference>
<keyword evidence="4 7" id="KW-0548">Nucleotidyltransferase</keyword>
<keyword evidence="5 7" id="KW-0547">Nucleotide-binding</keyword>
<proteinExistence type="inferred from homology"/>
<evidence type="ECO:0000256" key="5">
    <source>
        <dbReference type="ARBA" id="ARBA00022741"/>
    </source>
</evidence>
<dbReference type="Proteomes" id="UP001527925">
    <property type="component" value="Unassembled WGS sequence"/>
</dbReference>
<comment type="subcellular location">
    <subcellularLocation>
        <location evidence="7">Cytoplasm</location>
    </subcellularLocation>
</comment>
<evidence type="ECO:0000256" key="8">
    <source>
        <dbReference type="SAM" id="MobiDB-lite"/>
    </source>
</evidence>
<feature type="binding site" evidence="7">
    <location>
        <position position="365"/>
    </location>
    <ligand>
        <name>sulfate</name>
        <dbReference type="ChEBI" id="CHEBI:16189"/>
    </ligand>
</feature>
<dbReference type="CDD" id="cd00517">
    <property type="entry name" value="ATPS"/>
    <property type="match status" value="1"/>
</dbReference>
<reference evidence="12 13" key="1">
    <citation type="submission" date="2023-09" db="EMBL/GenBank/DDBJ databases">
        <title>Pangenome analysis of Batrachochytrium dendrobatidis and related Chytrids.</title>
        <authorList>
            <person name="Yacoub M.N."/>
            <person name="Stajich J.E."/>
            <person name="James T.Y."/>
        </authorList>
    </citation>
    <scope>NUCLEOTIDE SEQUENCE [LARGE SCALE GENOMIC DNA]</scope>
    <source>
        <strain evidence="12 13">JEL0888</strain>
    </source>
</reference>
<dbReference type="GO" id="GO:0004781">
    <property type="term" value="F:sulfate adenylyltransferase (ATP) activity"/>
    <property type="evidence" value="ECO:0007669"/>
    <property type="project" value="UniProtKB-EC"/>
</dbReference>
<dbReference type="InterPro" id="IPR059117">
    <property type="entry name" value="APS_kinase_dom"/>
</dbReference>
<dbReference type="Gene3D" id="3.40.50.620">
    <property type="entry name" value="HUPs"/>
    <property type="match status" value="1"/>
</dbReference>
<feature type="region of interest" description="Disordered" evidence="8">
    <location>
        <begin position="49"/>
        <end position="71"/>
    </location>
</feature>
<evidence type="ECO:0000256" key="6">
    <source>
        <dbReference type="ARBA" id="ARBA00022840"/>
    </source>
</evidence>
<dbReference type="SUPFAM" id="SSF88697">
    <property type="entry name" value="PUA domain-like"/>
    <property type="match status" value="1"/>
</dbReference>
<dbReference type="InterPro" id="IPR015947">
    <property type="entry name" value="PUA-like_sf"/>
</dbReference>
<comment type="subunit">
    <text evidence="7">Homohexamer. Dimer of trimers.</text>
</comment>
<keyword evidence="2" id="KW-0021">Allosteric enzyme</keyword>
<evidence type="ECO:0000256" key="4">
    <source>
        <dbReference type="ARBA" id="ARBA00022695"/>
    </source>
</evidence>
<comment type="function">
    <text evidence="7">Catalyzes the first intracellular reaction of sulfate assimilation, forming adenosine-5'-phosphosulfate (APS) from inorganic sulfate and ATP. Plays an important role in sulfate activation as a component of the biosynthesis pathway of sulfur-containing amino acids.</text>
</comment>
<feature type="active site" evidence="7">
    <location>
        <position position="270"/>
    </location>
</feature>
<comment type="catalytic activity">
    <reaction evidence="7">
        <text>sulfate + ATP + H(+) = adenosine 5'-phosphosulfate + diphosphate</text>
        <dbReference type="Rhea" id="RHEA:18133"/>
        <dbReference type="ChEBI" id="CHEBI:15378"/>
        <dbReference type="ChEBI" id="CHEBI:16189"/>
        <dbReference type="ChEBI" id="CHEBI:30616"/>
        <dbReference type="ChEBI" id="CHEBI:33019"/>
        <dbReference type="ChEBI" id="CHEBI:58243"/>
        <dbReference type="EC" id="2.7.7.4"/>
    </reaction>
</comment>
<accession>A0ABR4NE50</accession>
<keyword evidence="7" id="KW-0486">Methionine biosynthesis</keyword>
<dbReference type="Pfam" id="PF01583">
    <property type="entry name" value="APS_kinase"/>
    <property type="match status" value="1"/>
</dbReference>
<feature type="site" description="Induces change in substrate recognition on ATP binding" evidence="7">
    <location>
        <position position="400"/>
    </location>
</feature>
<dbReference type="Pfam" id="PF01747">
    <property type="entry name" value="ATP-sulfurylase"/>
    <property type="match status" value="1"/>
</dbReference>
<keyword evidence="6 7" id="KW-0067">ATP-binding</keyword>
<feature type="active site" evidence="7">
    <location>
        <position position="269"/>
    </location>
</feature>
<sequence>MTRRRPSAKRSIASLAAAVKANAAAANGVAATPADAVNAVVSEVAAAAEASPTLSPEPKSEFPALPGAGQSSIPHGGVLKDLVARDAPRHDALVVEARSLPSIVLTERQLCDLELILNGAFSPLEGFLGQADYESVVSDLRLADGTLWPMPVTLDVSPDQIDALGIVPGARIALRNPLDGRALAILTVADLYRPDKAREAELVFGKNDTAHPAVAYLHTQTHEVYVGGRLDAIALPSHYDFVEHRFTPRELREWFAKLRWTRVVAFQTRNPMHRAHRELTVRAAREQKCNILIHPVVGLTKPGDIDHYTRVRVYKALLPKYPQGMAALSLLPLAMRMGGPREAVWHAIIRKNFGCTHFIVGRDHAGPGKDSNGNDFYGPYDAQDLVEEYRDELHITVVPFQMVSYVPDTDEYVPSDKLQPGTKTLNISGTELRRRLKTGAPIPDWFTYPEVQQILRSVHPPRSRQGFVVLVVGADQWATGVVGRALENVLNQSGQRAVTLLAREIGASLHAGISSPSAGSSSDKAVESVAFVAGEIAKAGGAVVVATDLPTERARKIVRDAVESRGGAVITAFITDTPDSGESFFEAPAGTPEVVANARVSVSQAVHEVVLELEREGFVGER</sequence>
<evidence type="ECO:0000256" key="2">
    <source>
        <dbReference type="ARBA" id="ARBA00022533"/>
    </source>
</evidence>
<evidence type="ECO:0000313" key="12">
    <source>
        <dbReference type="EMBL" id="KAL2917797.1"/>
    </source>
</evidence>
<evidence type="ECO:0000259" key="11">
    <source>
        <dbReference type="Pfam" id="PF14306"/>
    </source>
</evidence>
<feature type="site" description="Transition state stabilizer" evidence="7">
    <location>
        <position position="276"/>
    </location>
</feature>
<feature type="binding site" evidence="7">
    <location>
        <position position="267"/>
    </location>
    <ligand>
        <name>sulfate</name>
        <dbReference type="ChEBI" id="CHEBI:16189"/>
    </ligand>
</feature>
<evidence type="ECO:0000259" key="10">
    <source>
        <dbReference type="Pfam" id="PF01747"/>
    </source>
</evidence>
<protein>
    <recommendedName>
        <fullName evidence="7">Sulfate adenylyltransferase</fullName>
        <ecNumber evidence="7">2.7.7.4</ecNumber>
    </recommendedName>
    <alternativeName>
        <fullName evidence="7">ATP-sulfurylase</fullName>
    </alternativeName>
    <alternativeName>
        <fullName evidence="7">Sulfate adenylate transferase</fullName>
        <shortName evidence="7">SAT</shortName>
    </alternativeName>
</protein>
<gene>
    <name evidence="7 12" type="primary">MET3</name>
    <name evidence="12" type="ORF">HK105_202670</name>
</gene>
<organism evidence="12 13">
    <name type="scientific">Polyrhizophydium stewartii</name>
    <dbReference type="NCBI Taxonomy" id="2732419"/>
    <lineage>
        <taxon>Eukaryota</taxon>
        <taxon>Fungi</taxon>
        <taxon>Fungi incertae sedis</taxon>
        <taxon>Chytridiomycota</taxon>
        <taxon>Chytridiomycota incertae sedis</taxon>
        <taxon>Chytridiomycetes</taxon>
        <taxon>Rhizophydiales</taxon>
        <taxon>Rhizophydiales incertae sedis</taxon>
        <taxon>Polyrhizophydium</taxon>
    </lineage>
</organism>
<feature type="site" description="Transition state stabilizer" evidence="7">
    <location>
        <position position="273"/>
    </location>
</feature>
<dbReference type="InterPro" id="IPR014729">
    <property type="entry name" value="Rossmann-like_a/b/a_fold"/>
</dbReference>
<dbReference type="InterPro" id="IPR002650">
    <property type="entry name" value="Sulphate_adenylyltransferase"/>
</dbReference>
<evidence type="ECO:0000313" key="13">
    <source>
        <dbReference type="Proteomes" id="UP001527925"/>
    </source>
</evidence>
<dbReference type="Gene3D" id="3.40.50.300">
    <property type="entry name" value="P-loop containing nucleotide triphosphate hydrolases"/>
    <property type="match status" value="1"/>
</dbReference>
<feature type="binding site" evidence="7">
    <location>
        <position position="269"/>
    </location>
    <ligand>
        <name>sulfate</name>
        <dbReference type="ChEBI" id="CHEBI:16189"/>
    </ligand>
</feature>
<evidence type="ECO:0000256" key="1">
    <source>
        <dbReference type="ARBA" id="ARBA00022490"/>
    </source>
</evidence>
<comment type="domain">
    <text evidence="7">The oligomerization domain is distantly related to APS kinases, but it is not functional and does not bind APS. It is required for oligomerization of the enzyme, although the oligomerization state has no effect on the catalytic activity of the enzyme.</text>
</comment>
<evidence type="ECO:0000259" key="9">
    <source>
        <dbReference type="Pfam" id="PF01583"/>
    </source>
</evidence>
<feature type="binding site" evidence="7">
    <location>
        <begin position="361"/>
        <end position="364"/>
    </location>
    <ligand>
        <name>ATP</name>
        <dbReference type="ChEBI" id="CHEBI:30616"/>
    </ligand>
</feature>
<dbReference type="InterPro" id="IPR027535">
    <property type="entry name" value="Sulf_adenylyltr_euk"/>
</dbReference>
<dbReference type="Gene3D" id="3.10.400.10">
    <property type="entry name" value="Sulfate adenylyltransferase"/>
    <property type="match status" value="1"/>
</dbReference>
<dbReference type="InterPro" id="IPR027417">
    <property type="entry name" value="P-loop_NTPase"/>
</dbReference>
<keyword evidence="7" id="KW-0028">Amino-acid biosynthesis</keyword>
<dbReference type="HAMAP" id="MF_03106">
    <property type="entry name" value="Sulf_adenylyltr_euk"/>
    <property type="match status" value="1"/>
</dbReference>
<dbReference type="PANTHER" id="PTHR42700">
    <property type="entry name" value="SULFATE ADENYLYLTRANSFERASE"/>
    <property type="match status" value="1"/>
</dbReference>
<dbReference type="InterPro" id="IPR024951">
    <property type="entry name" value="Sulfurylase_cat_dom"/>
</dbReference>
<dbReference type="NCBIfam" id="TIGR00339">
    <property type="entry name" value="sopT"/>
    <property type="match status" value="1"/>
</dbReference>
<dbReference type="InterPro" id="IPR025980">
    <property type="entry name" value="ATP-Sase_PUA-like_dom"/>
</dbReference>
<keyword evidence="13" id="KW-1185">Reference proteome</keyword>
<comment type="caution">
    <text evidence="7">Lacks conserved residue(s) required for the propagation of feature annotation.</text>
</comment>
<keyword evidence="7" id="KW-0198">Cysteine biosynthesis</keyword>
<evidence type="ECO:0000256" key="3">
    <source>
        <dbReference type="ARBA" id="ARBA00022679"/>
    </source>
</evidence>
<keyword evidence="3 7" id="KW-0808">Transferase</keyword>
<comment type="caution">
    <text evidence="12">The sequence shown here is derived from an EMBL/GenBank/DDBJ whole genome shotgun (WGS) entry which is preliminary data.</text>
</comment>
<keyword evidence="1 7" id="KW-0963">Cytoplasm</keyword>
<dbReference type="SUPFAM" id="SSF52540">
    <property type="entry name" value="P-loop containing nucleoside triphosphate hydrolases"/>
    <property type="match status" value="1"/>
</dbReference>
<feature type="domain" description="Sulphate adenylyltransferase catalytic" evidence="10">
    <location>
        <begin position="244"/>
        <end position="457"/>
    </location>
</feature>
<dbReference type="SUPFAM" id="SSF52374">
    <property type="entry name" value="Nucleotidylyl transferase"/>
    <property type="match status" value="1"/>
</dbReference>
<comment type="similarity">
    <text evidence="7">Belongs to the sulfate adenylyltransferase family.</text>
</comment>
<feature type="region of interest" description="Required for oligomerization; adenylyl-sulfate kinase-like" evidence="7">
    <location>
        <begin position="465"/>
        <end position="622"/>
    </location>
</feature>
<comment type="pathway">
    <text evidence="7">Sulfur metabolism; hydrogen sulfide biosynthesis; sulfite from sulfate: step 1/3.</text>
</comment>